<dbReference type="PROSITE" id="PS51257">
    <property type="entry name" value="PROKAR_LIPOPROTEIN"/>
    <property type="match status" value="1"/>
</dbReference>
<feature type="signal peptide" evidence="1">
    <location>
        <begin position="1"/>
        <end position="36"/>
    </location>
</feature>
<name>A0A318J041_9BURK</name>
<feature type="chain" id="PRO_5016394353" evidence="1">
    <location>
        <begin position="37"/>
        <end position="234"/>
    </location>
</feature>
<reference evidence="2 3" key="1">
    <citation type="submission" date="2018-05" db="EMBL/GenBank/DDBJ databases">
        <title>Genomic Encyclopedia of Type Strains, Phase IV (KMG-IV): sequencing the most valuable type-strain genomes for metagenomic binning, comparative biology and taxonomic classification.</title>
        <authorList>
            <person name="Goeker M."/>
        </authorList>
    </citation>
    <scope>NUCLEOTIDE SEQUENCE [LARGE SCALE GENOMIC DNA]</scope>
    <source>
        <strain evidence="2 3">DSM 19792</strain>
    </source>
</reference>
<evidence type="ECO:0000256" key="1">
    <source>
        <dbReference type="SAM" id="SignalP"/>
    </source>
</evidence>
<dbReference type="Proteomes" id="UP000247792">
    <property type="component" value="Unassembled WGS sequence"/>
</dbReference>
<sequence>MNKYTRDCLSMKALVKCFASMCMIFSLLTASCGALAQQTSTSADASTDQHFRIAGKIDKVMLEKFDAAIRIHPTISELEFDGVMDSREIDIEAIMGFHQRIKQYHLSTTARGLCIGSCALLFMTGYTRTVLPGVNKASTRVGLRPLTNQQDEFMMDETDALIAEIVRRSDGKITLEFIRKIYLVRDEIASLMIQLHAGKSDVQVIFLERAGQKFQLIEPSTAEDYGLKIGSQLS</sequence>
<dbReference type="OrthoDB" id="5936191at2"/>
<evidence type="ECO:0000313" key="2">
    <source>
        <dbReference type="EMBL" id="PXX37308.1"/>
    </source>
</evidence>
<dbReference type="AlphaFoldDB" id="A0A318J041"/>
<comment type="caution">
    <text evidence="2">The sequence shown here is derived from an EMBL/GenBank/DDBJ whole genome shotgun (WGS) entry which is preliminary data.</text>
</comment>
<organism evidence="2 3">
    <name type="scientific">Undibacterium pigrum</name>
    <dbReference type="NCBI Taxonomy" id="401470"/>
    <lineage>
        <taxon>Bacteria</taxon>
        <taxon>Pseudomonadati</taxon>
        <taxon>Pseudomonadota</taxon>
        <taxon>Betaproteobacteria</taxon>
        <taxon>Burkholderiales</taxon>
        <taxon>Oxalobacteraceae</taxon>
        <taxon>Undibacterium</taxon>
    </lineage>
</organism>
<gene>
    <name evidence="2" type="ORF">DFR42_1162</name>
</gene>
<keyword evidence="1" id="KW-0732">Signal</keyword>
<dbReference type="RefSeq" id="WP_146218975.1">
    <property type="nucleotide sequence ID" value="NZ_QJKB01000016.1"/>
</dbReference>
<dbReference type="EMBL" id="QJKB01000016">
    <property type="protein sequence ID" value="PXX37308.1"/>
    <property type="molecule type" value="Genomic_DNA"/>
</dbReference>
<protein>
    <submittedName>
        <fullName evidence="2">Uncharacterized protein</fullName>
    </submittedName>
</protein>
<evidence type="ECO:0000313" key="3">
    <source>
        <dbReference type="Proteomes" id="UP000247792"/>
    </source>
</evidence>
<proteinExistence type="predicted"/>
<accession>A0A318J041</accession>
<keyword evidence="3" id="KW-1185">Reference proteome</keyword>